<evidence type="ECO:0000313" key="2">
    <source>
        <dbReference type="EMBL" id="KAF0292458.1"/>
    </source>
</evidence>
<protein>
    <submittedName>
        <fullName evidence="2">Uncharacterized protein</fullName>
    </submittedName>
</protein>
<gene>
    <name evidence="2" type="ORF">FJT64_009524</name>
</gene>
<name>A0A6A4VQP2_AMPAM</name>
<feature type="region of interest" description="Disordered" evidence="1">
    <location>
        <begin position="29"/>
        <end position="57"/>
    </location>
</feature>
<sequence length="77" mass="8462">MEVLLLLLNQNLNPSMELLLLSRNLSLNPSNDQASSEYGPKYRDPGQGEPGQGGFIMPWDVPQPIQTALKSGLKPGW</sequence>
<proteinExistence type="predicted"/>
<dbReference type="AlphaFoldDB" id="A0A6A4VQP2"/>
<accession>A0A6A4VQP2</accession>
<comment type="caution">
    <text evidence="2">The sequence shown here is derived from an EMBL/GenBank/DDBJ whole genome shotgun (WGS) entry which is preliminary data.</text>
</comment>
<organism evidence="2 3">
    <name type="scientific">Amphibalanus amphitrite</name>
    <name type="common">Striped barnacle</name>
    <name type="synonym">Balanus amphitrite</name>
    <dbReference type="NCBI Taxonomy" id="1232801"/>
    <lineage>
        <taxon>Eukaryota</taxon>
        <taxon>Metazoa</taxon>
        <taxon>Ecdysozoa</taxon>
        <taxon>Arthropoda</taxon>
        <taxon>Crustacea</taxon>
        <taxon>Multicrustacea</taxon>
        <taxon>Cirripedia</taxon>
        <taxon>Thoracica</taxon>
        <taxon>Thoracicalcarea</taxon>
        <taxon>Balanomorpha</taxon>
        <taxon>Balanoidea</taxon>
        <taxon>Balanidae</taxon>
        <taxon>Amphibalaninae</taxon>
        <taxon>Amphibalanus</taxon>
    </lineage>
</organism>
<reference evidence="2 3" key="1">
    <citation type="submission" date="2019-07" db="EMBL/GenBank/DDBJ databases">
        <title>Draft genome assembly of a fouling barnacle, Amphibalanus amphitrite (Darwin, 1854): The first reference genome for Thecostraca.</title>
        <authorList>
            <person name="Kim W."/>
        </authorList>
    </citation>
    <scope>NUCLEOTIDE SEQUENCE [LARGE SCALE GENOMIC DNA]</scope>
    <source>
        <strain evidence="2">SNU_AA5</strain>
        <tissue evidence="2">Soma without cirri and trophi</tissue>
    </source>
</reference>
<dbReference type="Proteomes" id="UP000440578">
    <property type="component" value="Unassembled WGS sequence"/>
</dbReference>
<evidence type="ECO:0000256" key="1">
    <source>
        <dbReference type="SAM" id="MobiDB-lite"/>
    </source>
</evidence>
<evidence type="ECO:0000313" key="3">
    <source>
        <dbReference type="Proteomes" id="UP000440578"/>
    </source>
</evidence>
<dbReference type="EMBL" id="VIIS01001810">
    <property type="protein sequence ID" value="KAF0292458.1"/>
    <property type="molecule type" value="Genomic_DNA"/>
</dbReference>
<keyword evidence="3" id="KW-1185">Reference proteome</keyword>